<keyword evidence="2" id="KW-1185">Reference proteome</keyword>
<name>A0A518ILY2_9BACT</name>
<gene>
    <name evidence="1" type="ORF">Mal33_00250</name>
</gene>
<dbReference type="InterPro" id="IPR016024">
    <property type="entry name" value="ARM-type_fold"/>
</dbReference>
<evidence type="ECO:0000313" key="1">
    <source>
        <dbReference type="EMBL" id="QDV54084.1"/>
    </source>
</evidence>
<organism evidence="1 2">
    <name type="scientific">Rosistilla oblonga</name>
    <dbReference type="NCBI Taxonomy" id="2527990"/>
    <lineage>
        <taxon>Bacteria</taxon>
        <taxon>Pseudomonadati</taxon>
        <taxon>Planctomycetota</taxon>
        <taxon>Planctomycetia</taxon>
        <taxon>Pirellulales</taxon>
        <taxon>Pirellulaceae</taxon>
        <taxon>Rosistilla</taxon>
    </lineage>
</organism>
<dbReference type="EMBL" id="CP036318">
    <property type="protein sequence ID" value="QDV54084.1"/>
    <property type="molecule type" value="Genomic_DNA"/>
</dbReference>
<dbReference type="Proteomes" id="UP000316770">
    <property type="component" value="Chromosome"/>
</dbReference>
<reference evidence="1 2" key="1">
    <citation type="submission" date="2019-02" db="EMBL/GenBank/DDBJ databases">
        <title>Deep-cultivation of Planctomycetes and their phenomic and genomic characterization uncovers novel biology.</title>
        <authorList>
            <person name="Wiegand S."/>
            <person name="Jogler M."/>
            <person name="Boedeker C."/>
            <person name="Pinto D."/>
            <person name="Vollmers J."/>
            <person name="Rivas-Marin E."/>
            <person name="Kohn T."/>
            <person name="Peeters S.H."/>
            <person name="Heuer A."/>
            <person name="Rast P."/>
            <person name="Oberbeckmann S."/>
            <person name="Bunk B."/>
            <person name="Jeske O."/>
            <person name="Meyerdierks A."/>
            <person name="Storesund J.E."/>
            <person name="Kallscheuer N."/>
            <person name="Luecker S."/>
            <person name="Lage O.M."/>
            <person name="Pohl T."/>
            <person name="Merkel B.J."/>
            <person name="Hornburger P."/>
            <person name="Mueller R.-W."/>
            <person name="Bruemmer F."/>
            <person name="Labrenz M."/>
            <person name="Spormann A.M."/>
            <person name="Op den Camp H."/>
            <person name="Overmann J."/>
            <person name="Amann R."/>
            <person name="Jetten M.S.M."/>
            <person name="Mascher T."/>
            <person name="Medema M.H."/>
            <person name="Devos D.P."/>
            <person name="Kaster A.-K."/>
            <person name="Ovreas L."/>
            <person name="Rohde M."/>
            <person name="Galperin M.Y."/>
            <person name="Jogler C."/>
        </authorList>
    </citation>
    <scope>NUCLEOTIDE SEQUENCE [LARGE SCALE GENOMIC DNA]</scope>
    <source>
        <strain evidence="1 2">Mal33</strain>
    </source>
</reference>
<dbReference type="SUPFAM" id="SSF48371">
    <property type="entry name" value="ARM repeat"/>
    <property type="match status" value="1"/>
</dbReference>
<dbReference type="InterPro" id="IPR004155">
    <property type="entry name" value="PBS_lyase_HEAT"/>
</dbReference>
<dbReference type="InterPro" id="IPR011989">
    <property type="entry name" value="ARM-like"/>
</dbReference>
<dbReference type="OrthoDB" id="277748at2"/>
<evidence type="ECO:0000313" key="2">
    <source>
        <dbReference type="Proteomes" id="UP000316770"/>
    </source>
</evidence>
<dbReference type="AlphaFoldDB" id="A0A518ILY2"/>
<dbReference type="SMART" id="SM00567">
    <property type="entry name" value="EZ_HEAT"/>
    <property type="match status" value="2"/>
</dbReference>
<protein>
    <recommendedName>
        <fullName evidence="3">HEAT repeat protein</fullName>
    </recommendedName>
</protein>
<accession>A0A518ILY2</accession>
<proteinExistence type="predicted"/>
<evidence type="ECO:0008006" key="3">
    <source>
        <dbReference type="Google" id="ProtNLM"/>
    </source>
</evidence>
<dbReference type="Gene3D" id="1.25.10.10">
    <property type="entry name" value="Leucine-rich Repeat Variant"/>
    <property type="match status" value="1"/>
</dbReference>
<sequence>MNPSEIKSMIGRLASPDGVVRERARQALVDSKGEEVMVALIASLDDRRHQVRWEAAKALSEIGDSAASSPLVHAMDDSDSDVAWVAAEGVAGMGEDGLSAVLGGLIRSSRSGEFHRVAHHALKEFSRRGIRRDVVKFVMNALEGAEPKLSGPVATYKAMRQMDVPRLAP</sequence>
<dbReference type="Pfam" id="PF13646">
    <property type="entry name" value="HEAT_2"/>
    <property type="match status" value="1"/>
</dbReference>
<dbReference type="RefSeq" id="WP_145117139.1">
    <property type="nucleotide sequence ID" value="NZ_CP036292.1"/>
</dbReference>